<feature type="transmembrane region" description="Helical" evidence="3">
    <location>
        <begin position="236"/>
        <end position="254"/>
    </location>
</feature>
<evidence type="ECO:0000313" key="7">
    <source>
        <dbReference type="Proteomes" id="UP000029389"/>
    </source>
</evidence>
<dbReference type="AlphaFoldDB" id="A0A090YJN7"/>
<evidence type="ECO:0000256" key="2">
    <source>
        <dbReference type="ARBA" id="ARBA00007400"/>
    </source>
</evidence>
<dbReference type="GO" id="GO:0016020">
    <property type="term" value="C:membrane"/>
    <property type="evidence" value="ECO:0007669"/>
    <property type="project" value="TreeGrafter"/>
</dbReference>
<dbReference type="PANTHER" id="PTHR23028">
    <property type="entry name" value="ACETYLTRANSFERASE"/>
    <property type="match status" value="1"/>
</dbReference>
<evidence type="ECO:0000313" key="6">
    <source>
        <dbReference type="EMBL" id="RFT64821.1"/>
    </source>
</evidence>
<dbReference type="EMBL" id="JMQC01000008">
    <property type="protein sequence ID" value="KFM99023.1"/>
    <property type="molecule type" value="Genomic_DNA"/>
</dbReference>
<evidence type="ECO:0000259" key="4">
    <source>
        <dbReference type="Pfam" id="PF01757"/>
    </source>
</evidence>
<sequence>MTRRYKELDSLRGIAAIIVLLGHFLALFPILGKKVMYSTFGVYFSILWKGHSAVIIFFVLSGFVLSLPFYQGTEFNYLKYLIKRVCRIYIPYIVILFIAIGIKLGIHSKIGTIPGLVQWGSWNIEVSFNRVRDHILFLREFNSDAFIMVIWSLVHEMRISIVFPLIIFLLLRVNWKVSIGIAMFLSVIGYLLMKNIPSEFNIPVSTNYFITLHYSSMFIIGALLAKNREYLVSKIINSKVKYILLPLGLLFFNYPRIPFMLLSKLIGEIDYELYLIIIDWYICFGAVLIILSALSSRLFSKLLLIKPVQFIGEISYSLYLVHPIVLLTTVHIFYGKTSVPLILLISFLFTMVVSVLCYKFIEIPSIKIGRKLATENSRGDISLRKKAS</sequence>
<name>A0A090YJN7_9BACI</name>
<dbReference type="Proteomes" id="UP000029389">
    <property type="component" value="Unassembled WGS sequence"/>
</dbReference>
<keyword evidence="3" id="KW-1133">Transmembrane helix</keyword>
<comment type="caution">
    <text evidence="5">The sequence shown here is derived from an EMBL/GenBank/DDBJ whole genome shotgun (WGS) entry which is preliminary data.</text>
</comment>
<dbReference type="PATRIC" id="fig|1405.8.peg.2416"/>
<feature type="transmembrane region" description="Helical" evidence="3">
    <location>
        <begin position="89"/>
        <end position="106"/>
    </location>
</feature>
<proteinExistence type="inferred from homology"/>
<feature type="transmembrane region" description="Helical" evidence="3">
    <location>
        <begin position="145"/>
        <end position="170"/>
    </location>
</feature>
<feature type="transmembrane region" description="Helical" evidence="3">
    <location>
        <begin position="12"/>
        <end position="31"/>
    </location>
</feature>
<evidence type="ECO:0000256" key="1">
    <source>
        <dbReference type="ARBA" id="ARBA00004370"/>
    </source>
</evidence>
<feature type="transmembrane region" description="Helical" evidence="3">
    <location>
        <begin position="177"/>
        <end position="193"/>
    </location>
</feature>
<keyword evidence="3" id="KW-0812">Transmembrane</keyword>
<feature type="transmembrane region" description="Helical" evidence="3">
    <location>
        <begin position="205"/>
        <end position="224"/>
    </location>
</feature>
<accession>A0A090YJN7</accession>
<feature type="domain" description="Acyltransferase 3" evidence="4">
    <location>
        <begin position="6"/>
        <end position="358"/>
    </location>
</feature>
<evidence type="ECO:0000313" key="5">
    <source>
        <dbReference type="EMBL" id="KFM99023.1"/>
    </source>
</evidence>
<feature type="transmembrane region" description="Helical" evidence="3">
    <location>
        <begin position="51"/>
        <end position="69"/>
    </location>
</feature>
<comment type="similarity">
    <text evidence="2">Belongs to the acyltransferase 3 family.</text>
</comment>
<dbReference type="EMBL" id="QVOD01000033">
    <property type="protein sequence ID" value="RFT64821.1"/>
    <property type="molecule type" value="Genomic_DNA"/>
</dbReference>
<feature type="transmembrane region" description="Helical" evidence="3">
    <location>
        <begin position="274"/>
        <end position="295"/>
    </location>
</feature>
<comment type="subcellular location">
    <subcellularLocation>
        <location evidence="1">Membrane</location>
    </subcellularLocation>
</comment>
<dbReference type="GO" id="GO:0016747">
    <property type="term" value="F:acyltransferase activity, transferring groups other than amino-acyl groups"/>
    <property type="evidence" value="ECO:0007669"/>
    <property type="project" value="InterPro"/>
</dbReference>
<dbReference type="PANTHER" id="PTHR23028:SF53">
    <property type="entry name" value="ACYL_TRANSF_3 DOMAIN-CONTAINING PROTEIN"/>
    <property type="match status" value="1"/>
</dbReference>
<reference evidence="6 8" key="2">
    <citation type="submission" date="2018-08" db="EMBL/GenBank/DDBJ databases">
        <title>Bacillus clarus sp. nov. strain PS00077A.</title>
        <authorList>
            <person name="Mendez Acevedo M."/>
            <person name="Carroll L."/>
            <person name="Mukherjee M."/>
            <person name="Wiedmann M."/>
            <person name="Kovac J."/>
        </authorList>
    </citation>
    <scope>NUCLEOTIDE SEQUENCE [LARGE SCALE GENOMIC DNA]</scope>
    <source>
        <strain evidence="6 8">PS00077A</strain>
    </source>
</reference>
<protein>
    <submittedName>
        <fullName evidence="5 6">Acyltransferase</fullName>
    </submittedName>
</protein>
<keyword evidence="5" id="KW-0808">Transferase</keyword>
<feature type="transmembrane region" description="Helical" evidence="3">
    <location>
        <begin position="316"/>
        <end position="334"/>
    </location>
</feature>
<reference evidence="5 7" key="1">
    <citation type="submission" date="2014-04" db="EMBL/GenBank/DDBJ databases">
        <authorList>
            <person name="Bishop-Lilly K.A."/>
            <person name="Broomall S.M."/>
            <person name="Chain P.S."/>
            <person name="Chertkov O."/>
            <person name="Coyne S.R."/>
            <person name="Daligault H.E."/>
            <person name="Davenport K.W."/>
            <person name="Erkkila T."/>
            <person name="Frey K.G."/>
            <person name="Gibbons H.S."/>
            <person name="Gu W."/>
            <person name="Jaissle J."/>
            <person name="Johnson S.L."/>
            <person name="Koroleva G.I."/>
            <person name="Ladner J.T."/>
            <person name="Lo C.-C."/>
            <person name="Minogue T.D."/>
            <person name="Munk C."/>
            <person name="Palacios G.F."/>
            <person name="Redden C.L."/>
            <person name="Rosenzweig C.N."/>
            <person name="Scholz M.B."/>
            <person name="Teshima H."/>
            <person name="Xu Y."/>
        </authorList>
    </citation>
    <scope>NUCLEOTIDE SEQUENCE [LARGE SCALE GENOMIC DNA]</scope>
    <source>
        <strain evidence="5 7">BHP</strain>
    </source>
</reference>
<evidence type="ECO:0000313" key="8">
    <source>
        <dbReference type="Proteomes" id="UP000264294"/>
    </source>
</evidence>
<dbReference type="InterPro" id="IPR002656">
    <property type="entry name" value="Acyl_transf_3_dom"/>
</dbReference>
<dbReference type="Proteomes" id="UP000264294">
    <property type="component" value="Unassembled WGS sequence"/>
</dbReference>
<keyword evidence="5" id="KW-0012">Acyltransferase</keyword>
<dbReference type="InterPro" id="IPR050879">
    <property type="entry name" value="Acyltransferase_3"/>
</dbReference>
<feature type="transmembrane region" description="Helical" evidence="3">
    <location>
        <begin position="340"/>
        <end position="361"/>
    </location>
</feature>
<dbReference type="Pfam" id="PF01757">
    <property type="entry name" value="Acyl_transf_3"/>
    <property type="match status" value="1"/>
</dbReference>
<evidence type="ECO:0000256" key="3">
    <source>
        <dbReference type="SAM" id="Phobius"/>
    </source>
</evidence>
<keyword evidence="8" id="KW-1185">Reference proteome</keyword>
<gene>
    <name evidence="6" type="ORF">D0U04_21425</name>
    <name evidence="5" type="ORF">DJ93_2235</name>
</gene>
<keyword evidence="3" id="KW-0472">Membrane</keyword>
<dbReference type="GO" id="GO:0009103">
    <property type="term" value="P:lipopolysaccharide biosynthetic process"/>
    <property type="evidence" value="ECO:0007669"/>
    <property type="project" value="TreeGrafter"/>
</dbReference>
<dbReference type="RefSeq" id="WP_042980983.1">
    <property type="nucleotide sequence ID" value="NZ_JMQC01000008.1"/>
</dbReference>
<organism evidence="5 7">
    <name type="scientific">Bacillus clarus</name>
    <dbReference type="NCBI Taxonomy" id="2338372"/>
    <lineage>
        <taxon>Bacteria</taxon>
        <taxon>Bacillati</taxon>
        <taxon>Bacillota</taxon>
        <taxon>Bacilli</taxon>
        <taxon>Bacillales</taxon>
        <taxon>Bacillaceae</taxon>
        <taxon>Bacillus</taxon>
        <taxon>Bacillus cereus group</taxon>
    </lineage>
</organism>